<dbReference type="Gene3D" id="3.40.50.2300">
    <property type="match status" value="2"/>
</dbReference>
<dbReference type="CDD" id="cd01392">
    <property type="entry name" value="HTH_LacI"/>
    <property type="match status" value="1"/>
</dbReference>
<keyword evidence="2" id="KW-0238">DNA-binding</keyword>
<comment type="caution">
    <text evidence="6">The sequence shown here is derived from an EMBL/GenBank/DDBJ whole genome shotgun (WGS) entry which is preliminary data.</text>
</comment>
<dbReference type="RefSeq" id="WP_081892202.1">
    <property type="nucleotide sequence ID" value="NZ_JDUU01000036.1"/>
</dbReference>
<evidence type="ECO:0000256" key="3">
    <source>
        <dbReference type="ARBA" id="ARBA00023163"/>
    </source>
</evidence>
<dbReference type="SUPFAM" id="SSF47413">
    <property type="entry name" value="lambda repressor-like DNA-binding domains"/>
    <property type="match status" value="1"/>
</dbReference>
<evidence type="ECO:0000256" key="4">
    <source>
        <dbReference type="SAM" id="MobiDB-lite"/>
    </source>
</evidence>
<dbReference type="GO" id="GO:0000976">
    <property type="term" value="F:transcription cis-regulatory region binding"/>
    <property type="evidence" value="ECO:0007669"/>
    <property type="project" value="TreeGrafter"/>
</dbReference>
<evidence type="ECO:0000313" key="7">
    <source>
        <dbReference type="Proteomes" id="UP000029108"/>
    </source>
</evidence>
<proteinExistence type="predicted"/>
<dbReference type="SUPFAM" id="SSF53822">
    <property type="entry name" value="Periplasmic binding protein-like I"/>
    <property type="match status" value="1"/>
</dbReference>
<reference evidence="6 7" key="1">
    <citation type="submission" date="2014-03" db="EMBL/GenBank/DDBJ databases">
        <title>Genomics of Bifidobacteria.</title>
        <authorList>
            <person name="Ventura M."/>
            <person name="Milani C."/>
            <person name="Lugli G.A."/>
        </authorList>
    </citation>
    <scope>NUCLEOTIDE SEQUENCE [LARGE SCALE GENOMIC DNA]</scope>
    <source>
        <strain evidence="6 7">DSM 23969</strain>
    </source>
</reference>
<dbReference type="InterPro" id="IPR000843">
    <property type="entry name" value="HTH_LacI"/>
</dbReference>
<dbReference type="OrthoDB" id="1938857at2"/>
<keyword evidence="1" id="KW-0805">Transcription regulation</keyword>
<dbReference type="Pfam" id="PF00356">
    <property type="entry name" value="LacI"/>
    <property type="match status" value="1"/>
</dbReference>
<dbReference type="PROSITE" id="PS50932">
    <property type="entry name" value="HTH_LACI_2"/>
    <property type="match status" value="1"/>
</dbReference>
<sequence>MVTKSPDEAGGGAGRTPGTAAKPRRVGLKDIADELGISQTAVSFAINDRPGVSEETKRKVKQAAAKLGWSPVYAAQALGSSKTMTVGFAPTRSTDGLQDETFMLHFMSGLHESFSRKGYGLLYRPCSSQREELSVYKDWARRKRVDGVVLVDLRADDPRPALLADLGVPAVLAGGPDPSGLMPSLSIDDSGTMETVLKHLLDQGHRRIAYLSGDPTLDYSKDREASFRAFAKKKRLESIHVAFTDFDTAKAADLTLQMLRLPVPPTAFIYESETLAAASLHAVTERLVDEDLAGLSGERRYPGGLPAIVSFEDSFVCEAAYPSITSVHRDAGEYGAKVARLLLKVLAGEQVSGNRKILTPTLVVRDSTLKSI</sequence>
<dbReference type="AlphaFoldDB" id="A0A086ZSI1"/>
<dbReference type="InterPro" id="IPR010982">
    <property type="entry name" value="Lambda_DNA-bd_dom_sf"/>
</dbReference>
<dbReference type="Proteomes" id="UP000029108">
    <property type="component" value="Unassembled WGS sequence"/>
</dbReference>
<dbReference type="Pfam" id="PF13377">
    <property type="entry name" value="Peripla_BP_3"/>
    <property type="match status" value="1"/>
</dbReference>
<feature type="region of interest" description="Disordered" evidence="4">
    <location>
        <begin position="1"/>
        <end position="25"/>
    </location>
</feature>
<dbReference type="GO" id="GO:0003700">
    <property type="term" value="F:DNA-binding transcription factor activity"/>
    <property type="evidence" value="ECO:0007669"/>
    <property type="project" value="TreeGrafter"/>
</dbReference>
<dbReference type="Gene3D" id="1.10.260.40">
    <property type="entry name" value="lambda repressor-like DNA-binding domains"/>
    <property type="match status" value="1"/>
</dbReference>
<dbReference type="eggNOG" id="COG1609">
    <property type="taxonomic scope" value="Bacteria"/>
</dbReference>
<dbReference type="EMBL" id="JGYN01000024">
    <property type="protein sequence ID" value="KFI49481.1"/>
    <property type="molecule type" value="Genomic_DNA"/>
</dbReference>
<evidence type="ECO:0000259" key="5">
    <source>
        <dbReference type="PROSITE" id="PS50932"/>
    </source>
</evidence>
<dbReference type="PANTHER" id="PTHR30146:SF155">
    <property type="entry name" value="ALANINE RACEMASE"/>
    <property type="match status" value="1"/>
</dbReference>
<name>A0A086ZSI1_9BIFI</name>
<keyword evidence="3" id="KW-0804">Transcription</keyword>
<dbReference type="SMART" id="SM00354">
    <property type="entry name" value="HTH_LACI"/>
    <property type="match status" value="1"/>
</dbReference>
<keyword evidence="7" id="KW-1185">Reference proteome</keyword>
<evidence type="ECO:0000313" key="6">
    <source>
        <dbReference type="EMBL" id="KFI49481.1"/>
    </source>
</evidence>
<accession>A0A086ZSI1</accession>
<dbReference type="STRING" id="1437608.GCA_000771645_01863"/>
<gene>
    <name evidence="6" type="ORF">BBIA_1919</name>
</gene>
<dbReference type="PANTHER" id="PTHR30146">
    <property type="entry name" value="LACI-RELATED TRANSCRIPTIONAL REPRESSOR"/>
    <property type="match status" value="1"/>
</dbReference>
<organism evidence="6 7">
    <name type="scientific">Bifidobacterium biavatii DSM 23969</name>
    <dbReference type="NCBI Taxonomy" id="1437608"/>
    <lineage>
        <taxon>Bacteria</taxon>
        <taxon>Bacillati</taxon>
        <taxon>Actinomycetota</taxon>
        <taxon>Actinomycetes</taxon>
        <taxon>Bifidobacteriales</taxon>
        <taxon>Bifidobacteriaceae</taxon>
        <taxon>Bifidobacterium</taxon>
    </lineage>
</organism>
<dbReference type="InterPro" id="IPR046335">
    <property type="entry name" value="LacI/GalR-like_sensor"/>
</dbReference>
<protein>
    <submittedName>
        <fullName evidence="6">Transcriptional regulator, LacI family</fullName>
    </submittedName>
</protein>
<evidence type="ECO:0000256" key="1">
    <source>
        <dbReference type="ARBA" id="ARBA00023015"/>
    </source>
</evidence>
<evidence type="ECO:0000256" key="2">
    <source>
        <dbReference type="ARBA" id="ARBA00023125"/>
    </source>
</evidence>
<dbReference type="InterPro" id="IPR028082">
    <property type="entry name" value="Peripla_BP_I"/>
</dbReference>
<feature type="domain" description="HTH lacI-type" evidence="5">
    <location>
        <begin position="26"/>
        <end position="80"/>
    </location>
</feature>